<dbReference type="GeneID" id="106820584"/>
<dbReference type="InterPro" id="IPR004556">
    <property type="entry name" value="HemK-like"/>
</dbReference>
<dbReference type="PROSITE" id="PS00092">
    <property type="entry name" value="N6_MTASE"/>
    <property type="match status" value="1"/>
</dbReference>
<evidence type="ECO:0000256" key="1">
    <source>
        <dbReference type="ARBA" id="ARBA00012771"/>
    </source>
</evidence>
<accession>A0ABM1F807</accession>
<reference evidence="8" key="1">
    <citation type="submission" date="2025-08" db="UniProtKB">
        <authorList>
            <consortium name="RefSeq"/>
        </authorList>
    </citation>
    <scope>IDENTIFICATION</scope>
</reference>
<dbReference type="InterPro" id="IPR007848">
    <property type="entry name" value="Small_mtfrase_dom"/>
</dbReference>
<feature type="domain" description="Methyltransferase small" evidence="6">
    <location>
        <begin position="18"/>
        <end position="105"/>
    </location>
</feature>
<dbReference type="CDD" id="cd02440">
    <property type="entry name" value="AdoMet_MTases"/>
    <property type="match status" value="1"/>
</dbReference>
<proteinExistence type="predicted"/>
<evidence type="ECO:0000256" key="3">
    <source>
        <dbReference type="ARBA" id="ARBA00022679"/>
    </source>
</evidence>
<dbReference type="InterPro" id="IPR050320">
    <property type="entry name" value="N5-glutamine_MTase"/>
</dbReference>
<dbReference type="Gene3D" id="3.40.50.150">
    <property type="entry name" value="Vaccinia Virus protein VP39"/>
    <property type="match status" value="1"/>
</dbReference>
<evidence type="ECO:0000256" key="2">
    <source>
        <dbReference type="ARBA" id="ARBA00022603"/>
    </source>
</evidence>
<keyword evidence="3" id="KW-0808">Transferase</keyword>
<evidence type="ECO:0000313" key="8">
    <source>
        <dbReference type="RefSeq" id="XP_014680578.1"/>
    </source>
</evidence>
<evidence type="ECO:0000256" key="4">
    <source>
        <dbReference type="ARBA" id="ARBA00022691"/>
    </source>
</evidence>
<organism evidence="7 8">
    <name type="scientific">Priapulus caudatus</name>
    <name type="common">Priapulid worm</name>
    <dbReference type="NCBI Taxonomy" id="37621"/>
    <lineage>
        <taxon>Eukaryota</taxon>
        <taxon>Metazoa</taxon>
        <taxon>Ecdysozoa</taxon>
        <taxon>Scalidophora</taxon>
        <taxon>Priapulida</taxon>
        <taxon>Priapulimorpha</taxon>
        <taxon>Priapulimorphida</taxon>
        <taxon>Priapulidae</taxon>
        <taxon>Priapulus</taxon>
    </lineage>
</organism>
<gene>
    <name evidence="8" type="primary">LOC106820584</name>
</gene>
<evidence type="ECO:0000259" key="6">
    <source>
        <dbReference type="Pfam" id="PF05175"/>
    </source>
</evidence>
<dbReference type="EC" id="2.1.1.297" evidence="1"/>
<dbReference type="NCBIfam" id="TIGR00536">
    <property type="entry name" value="hemK_fam"/>
    <property type="match status" value="1"/>
</dbReference>
<dbReference type="InterPro" id="IPR029063">
    <property type="entry name" value="SAM-dependent_MTases_sf"/>
</dbReference>
<dbReference type="Proteomes" id="UP000695022">
    <property type="component" value="Unplaced"/>
</dbReference>
<dbReference type="PANTHER" id="PTHR18895:SF74">
    <property type="entry name" value="MTRF1L RELEASE FACTOR GLUTAMINE METHYLTRANSFERASE"/>
    <property type="match status" value="1"/>
</dbReference>
<feature type="non-terminal residue" evidence="8">
    <location>
        <position position="108"/>
    </location>
</feature>
<keyword evidence="4" id="KW-0949">S-adenosyl-L-methionine</keyword>
<protein>
    <recommendedName>
        <fullName evidence="1">peptide chain release factor N(5)-glutamine methyltransferase</fullName>
        <ecNumber evidence="1">2.1.1.297</ecNumber>
    </recommendedName>
</protein>
<dbReference type="InterPro" id="IPR002052">
    <property type="entry name" value="DNA_methylase_N6_adenine_CS"/>
</dbReference>
<evidence type="ECO:0000256" key="5">
    <source>
        <dbReference type="ARBA" id="ARBA00048391"/>
    </source>
</evidence>
<sequence length="108" mass="12069">NDSTLIPRPETETLIEYILQKFGDQQNINLLDMGTGTGAIAIALANEKPQWNIAACDISPQAIQLAQQNSVNHQTNHITFIQSDWFNNIQTNDFDIIVSNPPYIAEDD</sequence>
<dbReference type="Pfam" id="PF05175">
    <property type="entry name" value="MTS"/>
    <property type="match status" value="1"/>
</dbReference>
<keyword evidence="7" id="KW-1185">Reference proteome</keyword>
<keyword evidence="2" id="KW-0489">Methyltransferase</keyword>
<name>A0ABM1F807_PRICU</name>
<dbReference type="RefSeq" id="XP_014680578.1">
    <property type="nucleotide sequence ID" value="XM_014825092.1"/>
</dbReference>
<dbReference type="SUPFAM" id="SSF53335">
    <property type="entry name" value="S-adenosyl-L-methionine-dependent methyltransferases"/>
    <property type="match status" value="1"/>
</dbReference>
<dbReference type="PANTHER" id="PTHR18895">
    <property type="entry name" value="HEMK METHYLTRANSFERASE"/>
    <property type="match status" value="1"/>
</dbReference>
<evidence type="ECO:0000313" key="7">
    <source>
        <dbReference type="Proteomes" id="UP000695022"/>
    </source>
</evidence>
<comment type="catalytic activity">
    <reaction evidence="5">
        <text>L-glutaminyl-[peptide chain release factor] + S-adenosyl-L-methionine = N(5)-methyl-L-glutaminyl-[peptide chain release factor] + S-adenosyl-L-homocysteine + H(+)</text>
        <dbReference type="Rhea" id="RHEA:42896"/>
        <dbReference type="Rhea" id="RHEA-COMP:10271"/>
        <dbReference type="Rhea" id="RHEA-COMP:10272"/>
        <dbReference type="ChEBI" id="CHEBI:15378"/>
        <dbReference type="ChEBI" id="CHEBI:30011"/>
        <dbReference type="ChEBI" id="CHEBI:57856"/>
        <dbReference type="ChEBI" id="CHEBI:59789"/>
        <dbReference type="ChEBI" id="CHEBI:61891"/>
        <dbReference type="EC" id="2.1.1.297"/>
    </reaction>
</comment>
<feature type="non-terminal residue" evidence="8">
    <location>
        <position position="1"/>
    </location>
</feature>